<feature type="region of interest" description="Disordered" evidence="1">
    <location>
        <begin position="313"/>
        <end position="332"/>
    </location>
</feature>
<dbReference type="OrthoDB" id="147179at2"/>
<dbReference type="STRING" id="406100.SAMN04488052_103169"/>
<dbReference type="Proteomes" id="UP000199657">
    <property type="component" value="Unassembled WGS sequence"/>
</dbReference>
<proteinExistence type="predicted"/>
<organism evidence="3 4">
    <name type="scientific">Aquisalimonas asiatica</name>
    <dbReference type="NCBI Taxonomy" id="406100"/>
    <lineage>
        <taxon>Bacteria</taxon>
        <taxon>Pseudomonadati</taxon>
        <taxon>Pseudomonadota</taxon>
        <taxon>Gammaproteobacteria</taxon>
        <taxon>Chromatiales</taxon>
        <taxon>Ectothiorhodospiraceae</taxon>
        <taxon>Aquisalimonas</taxon>
    </lineage>
</organism>
<evidence type="ECO:0000256" key="1">
    <source>
        <dbReference type="SAM" id="MobiDB-lite"/>
    </source>
</evidence>
<dbReference type="RefSeq" id="WP_091642389.1">
    <property type="nucleotide sequence ID" value="NZ_FOEG01000003.1"/>
</dbReference>
<evidence type="ECO:0000256" key="2">
    <source>
        <dbReference type="SAM" id="Phobius"/>
    </source>
</evidence>
<evidence type="ECO:0000313" key="4">
    <source>
        <dbReference type="Proteomes" id="UP000199657"/>
    </source>
</evidence>
<dbReference type="EMBL" id="FOEG01000003">
    <property type="protein sequence ID" value="SEO81565.1"/>
    <property type="molecule type" value="Genomic_DNA"/>
</dbReference>
<feature type="transmembrane region" description="Helical" evidence="2">
    <location>
        <begin position="212"/>
        <end position="231"/>
    </location>
</feature>
<evidence type="ECO:0000313" key="3">
    <source>
        <dbReference type="EMBL" id="SEO81565.1"/>
    </source>
</evidence>
<reference evidence="3 4" key="1">
    <citation type="submission" date="2016-10" db="EMBL/GenBank/DDBJ databases">
        <authorList>
            <person name="de Groot N.N."/>
        </authorList>
    </citation>
    <scope>NUCLEOTIDE SEQUENCE [LARGE SCALE GENOMIC DNA]</scope>
    <source>
        <strain evidence="3 4">CGMCC 1.6291</strain>
    </source>
</reference>
<keyword evidence="4" id="KW-1185">Reference proteome</keyword>
<sequence>MKDFQVGGAIGLLRATFPFLVFRFLIYFGITLAYILAAGVGSGAGYLVGHIGDNPGAGGVWGGFIGFGLMGAVVYWFREYLLYLVKAGHIAVLVERMDGNALPEGRGQVEHARAIVRERFVESSVLFGLDQLIKGILKAFNKVFFSAANIIPIPAVQGLVRFVGTVVRLSLTFLDEVILAYNIRTRSENPWESSRRALVLYAQNYKAFLKNAFFLTFFVWGLTFLVFLVALGPVAGLVALFPGTAGALTLVLALVFAWGIKAAVIEPFAMVALMQVFFRVTEGQEPNPEWEARLDNVSAQFGELKQRAGEWAGMGARNDAADAAPGARSGVS</sequence>
<feature type="transmembrane region" description="Helical" evidence="2">
    <location>
        <begin position="57"/>
        <end position="77"/>
    </location>
</feature>
<dbReference type="AlphaFoldDB" id="A0A1H8SSM2"/>
<accession>A0A1H8SSM2</accession>
<keyword evidence="2" id="KW-1133">Transmembrane helix</keyword>
<protein>
    <recommendedName>
        <fullName evidence="5">Etoposide-induced protein 2.4 (EI24)</fullName>
    </recommendedName>
</protein>
<evidence type="ECO:0008006" key="5">
    <source>
        <dbReference type="Google" id="ProtNLM"/>
    </source>
</evidence>
<feature type="transmembrane region" description="Helical" evidence="2">
    <location>
        <begin position="237"/>
        <end position="260"/>
    </location>
</feature>
<keyword evidence="2" id="KW-0472">Membrane</keyword>
<name>A0A1H8SSM2_9GAMM</name>
<feature type="transmembrane region" description="Helical" evidence="2">
    <location>
        <begin position="12"/>
        <end position="37"/>
    </location>
</feature>
<gene>
    <name evidence="3" type="ORF">SAMN04488052_103169</name>
</gene>
<keyword evidence="2" id="KW-0812">Transmembrane</keyword>